<dbReference type="RefSeq" id="WP_233090665.1">
    <property type="nucleotide sequence ID" value="NZ_BAABWN010000006.1"/>
</dbReference>
<dbReference type="SUPFAM" id="SSF46785">
    <property type="entry name" value="Winged helix' DNA-binding domain"/>
    <property type="match status" value="1"/>
</dbReference>
<dbReference type="InterPro" id="IPR000525">
    <property type="entry name" value="Initiator_Rep_WH1"/>
</dbReference>
<protein>
    <recommendedName>
        <fullName evidence="2">Initiator Rep protein WH1 domain-containing protein</fullName>
    </recommendedName>
</protein>
<name>A0ABQ0A9I0_9GAMM</name>
<proteinExistence type="inferred from homology"/>
<reference evidence="3 4" key="1">
    <citation type="submission" date="2024-04" db="EMBL/GenBank/DDBJ databases">
        <title>Draft genome sequence of Sessilibacter corallicola NBRC 116591.</title>
        <authorList>
            <person name="Miyakawa T."/>
            <person name="Kusuya Y."/>
            <person name="Miura T."/>
        </authorList>
    </citation>
    <scope>NUCLEOTIDE SEQUENCE [LARGE SCALE GENOMIC DNA]</scope>
    <source>
        <strain evidence="3 4">KU-00831-HH</strain>
    </source>
</reference>
<comment type="similarity">
    <text evidence="1">Belongs to the initiator RepB protein family.</text>
</comment>
<dbReference type="Gene3D" id="1.10.10.10">
    <property type="entry name" value="Winged helix-like DNA-binding domain superfamily/Winged helix DNA-binding domain"/>
    <property type="match status" value="1"/>
</dbReference>
<feature type="domain" description="Initiator Rep protein WH1" evidence="2">
    <location>
        <begin position="24"/>
        <end position="160"/>
    </location>
</feature>
<dbReference type="Pfam" id="PF01051">
    <property type="entry name" value="Rep3_N"/>
    <property type="match status" value="1"/>
</dbReference>
<dbReference type="InterPro" id="IPR036388">
    <property type="entry name" value="WH-like_DNA-bd_sf"/>
</dbReference>
<dbReference type="Pfam" id="PF21205">
    <property type="entry name" value="Rep3_C"/>
    <property type="match status" value="1"/>
</dbReference>
<evidence type="ECO:0000313" key="4">
    <source>
        <dbReference type="Proteomes" id="UP001465153"/>
    </source>
</evidence>
<organism evidence="3 4">
    <name type="scientific">Sessilibacter corallicola</name>
    <dbReference type="NCBI Taxonomy" id="2904075"/>
    <lineage>
        <taxon>Bacteria</taxon>
        <taxon>Pseudomonadati</taxon>
        <taxon>Pseudomonadota</taxon>
        <taxon>Gammaproteobacteria</taxon>
        <taxon>Cellvibrionales</taxon>
        <taxon>Cellvibrionaceae</taxon>
        <taxon>Sessilibacter</taxon>
    </lineage>
</organism>
<evidence type="ECO:0000256" key="1">
    <source>
        <dbReference type="ARBA" id="ARBA00038283"/>
    </source>
</evidence>
<dbReference type="Proteomes" id="UP001465153">
    <property type="component" value="Unassembled WGS sequence"/>
</dbReference>
<evidence type="ECO:0000259" key="2">
    <source>
        <dbReference type="Pfam" id="PF01051"/>
    </source>
</evidence>
<dbReference type="InterPro" id="IPR036390">
    <property type="entry name" value="WH_DNA-bd_sf"/>
</dbReference>
<evidence type="ECO:0000313" key="3">
    <source>
        <dbReference type="EMBL" id="GAA6168306.1"/>
    </source>
</evidence>
<comment type="caution">
    <text evidence="3">The sequence shown here is derived from an EMBL/GenBank/DDBJ whole genome shotgun (WGS) entry which is preliminary data.</text>
</comment>
<gene>
    <name evidence="3" type="ORF">NBRC116591_21170</name>
</gene>
<dbReference type="EMBL" id="BAABWN010000006">
    <property type="protein sequence ID" value="GAA6168306.1"/>
    <property type="molecule type" value="Genomic_DNA"/>
</dbReference>
<sequence>MTEKKPLKTIDVKPTKTTMVKAGELIDIIEVTPLTLTDRKIYNLLIENAKQQLATPVEHCIDKEKLRQSRRGNGQVDESIMRLMSSIVKVETVREGEAAVLRMPLLGRNVEHYHKDGKFYYTFDPLLRDIIQDSNAFARLKLDVMLAFTGKYGLTLYELIEKRINLRMSEEILSIEKFRNLLGVPNGKLANWYNLKTRAIEPAVAEVNHLSKDFRVEVHGIKSGKSYTDVKIQWWRKSPDGENEAIREHLQTKMGRKARREGRVEDVFIYDQRLRAHLSDNVMEQARKILLEGNKRMGLQSAIEEWENTFRDAPKPDNPNGAFIAFCKKIA</sequence>
<accession>A0ABQ0A9I0</accession>
<keyword evidence="4" id="KW-1185">Reference proteome</keyword>